<organism evidence="2">
    <name type="scientific">Zea mays</name>
    <name type="common">Maize</name>
    <dbReference type="NCBI Taxonomy" id="4577"/>
    <lineage>
        <taxon>Eukaryota</taxon>
        <taxon>Viridiplantae</taxon>
        <taxon>Streptophyta</taxon>
        <taxon>Embryophyta</taxon>
        <taxon>Tracheophyta</taxon>
        <taxon>Spermatophyta</taxon>
        <taxon>Magnoliopsida</taxon>
        <taxon>Liliopsida</taxon>
        <taxon>Poales</taxon>
        <taxon>Poaceae</taxon>
        <taxon>PACMAD clade</taxon>
        <taxon>Panicoideae</taxon>
        <taxon>Andropogonodae</taxon>
        <taxon>Andropogoneae</taxon>
        <taxon>Tripsacinae</taxon>
        <taxon>Zea</taxon>
    </lineage>
</organism>
<sequence length="67" mass="7492">MLQIYIPEALFVRSNLIRSTTIGRPQIHISSQVQHPIPIVERASDDGQSHTPLQPPPSGRRTVAPWV</sequence>
<dbReference type="AlphaFoldDB" id="C4J438"/>
<proteinExistence type="evidence at transcript level"/>
<protein>
    <submittedName>
        <fullName evidence="2">Uncharacterized protein</fullName>
    </submittedName>
</protein>
<reference evidence="2" key="1">
    <citation type="journal article" date="2009" name="PLoS Genet.">
        <title>Sequencing, mapping, and analysis of 27,455 maize full-length cDNAs.</title>
        <authorList>
            <person name="Soderlund C."/>
            <person name="Descour A."/>
            <person name="Kudrna D."/>
            <person name="Bomhoff M."/>
            <person name="Boyd L."/>
            <person name="Currie J."/>
            <person name="Angelova A."/>
            <person name="Collura K."/>
            <person name="Wissotski M."/>
            <person name="Ashley E."/>
            <person name="Morrow D."/>
            <person name="Fernandes J."/>
            <person name="Walbot V."/>
            <person name="Yu Y."/>
        </authorList>
    </citation>
    <scope>NUCLEOTIDE SEQUENCE</scope>
    <source>
        <strain evidence="2">B73</strain>
    </source>
</reference>
<evidence type="ECO:0000256" key="1">
    <source>
        <dbReference type="SAM" id="MobiDB-lite"/>
    </source>
</evidence>
<dbReference type="EMBL" id="BT085585">
    <property type="protein sequence ID" value="ACR35938.1"/>
    <property type="molecule type" value="mRNA"/>
</dbReference>
<accession>C4J438</accession>
<name>C4J438_MAIZE</name>
<feature type="region of interest" description="Disordered" evidence="1">
    <location>
        <begin position="39"/>
        <end position="67"/>
    </location>
</feature>
<evidence type="ECO:0000313" key="2">
    <source>
        <dbReference type="EMBL" id="ACR35938.1"/>
    </source>
</evidence>
<reference evidence="2" key="2">
    <citation type="submission" date="2012-06" db="EMBL/GenBank/DDBJ databases">
        <authorList>
            <person name="Yu Y."/>
            <person name="Currie J."/>
            <person name="Lomeli R."/>
            <person name="Angelova A."/>
            <person name="Collura K."/>
            <person name="Wissotski M."/>
            <person name="Campos D."/>
            <person name="Kudrna D."/>
            <person name="Golser W."/>
            <person name="Ashely E."/>
            <person name="Descour A."/>
            <person name="Fernandes J."/>
            <person name="Soderlund C."/>
            <person name="Walbot V."/>
        </authorList>
    </citation>
    <scope>NUCLEOTIDE SEQUENCE</scope>
    <source>
        <strain evidence="2">B73</strain>
    </source>
</reference>